<gene>
    <name evidence="1" type="ORF">ICL16_29760</name>
</gene>
<sequence>MVRAYAAFQQRQELKPIEYDFEPLGSDEVEIDFVYKTLYLVKSKLLFL</sequence>
<comment type="caution">
    <text evidence="1">The sequence shown here is derived from an EMBL/GenBank/DDBJ whole genome shotgun (WGS) entry which is preliminary data.</text>
</comment>
<dbReference type="EMBL" id="JACXAE010000088">
    <property type="protein sequence ID" value="MBD2776133.1"/>
    <property type="molecule type" value="Genomic_DNA"/>
</dbReference>
<reference evidence="1" key="1">
    <citation type="submission" date="2020-09" db="EMBL/GenBank/DDBJ databases">
        <title>Iningainema tapete sp. nov. (Scytonemataceae, Cyanobacteria) from greenhouses in central Florida (USA) produces two types of nodularin with biosynthetic potential for microcystin-LR and anabaenopeptins.</title>
        <authorList>
            <person name="Berthold D.E."/>
            <person name="Lefler F.W."/>
            <person name="Huang I.-S."/>
            <person name="Abdulla H."/>
            <person name="Zimba P.V."/>
            <person name="Laughinghouse H.D. IV."/>
        </authorList>
    </citation>
    <scope>NUCLEOTIDE SEQUENCE</scope>
    <source>
        <strain evidence="1">BLCCT55</strain>
    </source>
</reference>
<keyword evidence="2" id="KW-1185">Reference proteome</keyword>
<accession>A0A8J7BZL0</accession>
<dbReference type="Proteomes" id="UP000629098">
    <property type="component" value="Unassembled WGS sequence"/>
</dbReference>
<dbReference type="RefSeq" id="WP_190835210.1">
    <property type="nucleotide sequence ID" value="NZ_CAWPPI010000088.1"/>
</dbReference>
<evidence type="ECO:0000313" key="2">
    <source>
        <dbReference type="Proteomes" id="UP000629098"/>
    </source>
</evidence>
<dbReference type="AlphaFoldDB" id="A0A8J7BZL0"/>
<proteinExistence type="predicted"/>
<name>A0A8J7BZL0_9CYAN</name>
<organism evidence="1 2">
    <name type="scientific">Iningainema tapete BLCC-T55</name>
    <dbReference type="NCBI Taxonomy" id="2748662"/>
    <lineage>
        <taxon>Bacteria</taxon>
        <taxon>Bacillati</taxon>
        <taxon>Cyanobacteriota</taxon>
        <taxon>Cyanophyceae</taxon>
        <taxon>Nostocales</taxon>
        <taxon>Scytonemataceae</taxon>
        <taxon>Iningainema tapete</taxon>
    </lineage>
</organism>
<evidence type="ECO:0000313" key="1">
    <source>
        <dbReference type="EMBL" id="MBD2776133.1"/>
    </source>
</evidence>
<protein>
    <submittedName>
        <fullName evidence="1">Uncharacterized protein</fullName>
    </submittedName>
</protein>